<dbReference type="FunFam" id="2.60.40.10:FF:000495">
    <property type="entry name" value="Periplasmic beta-glucosidase"/>
    <property type="match status" value="1"/>
</dbReference>
<dbReference type="Gene3D" id="2.60.40.10">
    <property type="entry name" value="Immunoglobulins"/>
    <property type="match status" value="1"/>
</dbReference>
<evidence type="ECO:0000313" key="6">
    <source>
        <dbReference type="EMBL" id="SHI84246.1"/>
    </source>
</evidence>
<dbReference type="Pfam" id="PF14310">
    <property type="entry name" value="Fn3-like"/>
    <property type="match status" value="1"/>
</dbReference>
<dbReference type="InterPro" id="IPR017853">
    <property type="entry name" value="GH"/>
</dbReference>
<reference evidence="6 7" key="1">
    <citation type="submission" date="2016-11" db="EMBL/GenBank/DDBJ databases">
        <authorList>
            <person name="Jaros S."/>
            <person name="Januszkiewicz K."/>
            <person name="Wedrychowicz H."/>
        </authorList>
    </citation>
    <scope>NUCLEOTIDE SEQUENCE [LARGE SCALE GENOMIC DNA]</scope>
    <source>
        <strain evidence="6 7">DSM 6191</strain>
    </source>
</reference>
<accession>A0A1M6EFI4</accession>
<proteinExistence type="inferred from homology"/>
<name>A0A1M6EFI4_9CLOT</name>
<dbReference type="InterPro" id="IPR019800">
    <property type="entry name" value="Glyco_hydro_3_AS"/>
</dbReference>
<dbReference type="InterPro" id="IPR001764">
    <property type="entry name" value="Glyco_hydro_3_N"/>
</dbReference>
<dbReference type="EMBL" id="FQXU01000022">
    <property type="protein sequence ID" value="SHI84246.1"/>
    <property type="molecule type" value="Genomic_DNA"/>
</dbReference>
<dbReference type="InterPro" id="IPR036881">
    <property type="entry name" value="Glyco_hydro_3_C_sf"/>
</dbReference>
<dbReference type="PRINTS" id="PR00133">
    <property type="entry name" value="GLHYDRLASE3"/>
</dbReference>
<evidence type="ECO:0000256" key="2">
    <source>
        <dbReference type="ARBA" id="ARBA00022801"/>
    </source>
</evidence>
<dbReference type="Proteomes" id="UP000184241">
    <property type="component" value="Unassembled WGS sequence"/>
</dbReference>
<dbReference type="RefSeq" id="WP_073022717.1">
    <property type="nucleotide sequence ID" value="NZ_FQXU01000022.1"/>
</dbReference>
<dbReference type="Gene3D" id="3.20.20.300">
    <property type="entry name" value="Glycoside hydrolase, family 3, N-terminal domain"/>
    <property type="match status" value="1"/>
</dbReference>
<comment type="similarity">
    <text evidence="1 4">Belongs to the glycosyl hydrolase 3 family.</text>
</comment>
<dbReference type="InterPro" id="IPR026891">
    <property type="entry name" value="Fn3-like"/>
</dbReference>
<keyword evidence="4" id="KW-0326">Glycosidase</keyword>
<evidence type="ECO:0000256" key="1">
    <source>
        <dbReference type="ARBA" id="ARBA00005336"/>
    </source>
</evidence>
<dbReference type="InterPro" id="IPR013783">
    <property type="entry name" value="Ig-like_fold"/>
</dbReference>
<evidence type="ECO:0000256" key="3">
    <source>
        <dbReference type="ARBA" id="ARBA00023277"/>
    </source>
</evidence>
<dbReference type="NCBIfam" id="NF011678">
    <property type="entry name" value="PRK15098.1"/>
    <property type="match status" value="1"/>
</dbReference>
<dbReference type="SUPFAM" id="SSF51445">
    <property type="entry name" value="(Trans)glycosidases"/>
    <property type="match status" value="1"/>
</dbReference>
<dbReference type="InterPro" id="IPR036962">
    <property type="entry name" value="Glyco_hydro_3_N_sf"/>
</dbReference>
<keyword evidence="2 4" id="KW-0378">Hydrolase</keyword>
<dbReference type="InterPro" id="IPR002772">
    <property type="entry name" value="Glyco_hydro_3_C"/>
</dbReference>
<dbReference type="SMART" id="SM01217">
    <property type="entry name" value="Fn3_like"/>
    <property type="match status" value="1"/>
</dbReference>
<dbReference type="Pfam" id="PF00933">
    <property type="entry name" value="Glyco_hydro_3"/>
    <property type="match status" value="1"/>
</dbReference>
<protein>
    <submittedName>
        <fullName evidence="6">Beta-glucosidase</fullName>
    </submittedName>
</protein>
<dbReference type="SUPFAM" id="SSF52279">
    <property type="entry name" value="Beta-D-glucan exohydrolase, C-terminal domain"/>
    <property type="match status" value="1"/>
</dbReference>
<dbReference type="GO" id="GO:0005975">
    <property type="term" value="P:carbohydrate metabolic process"/>
    <property type="evidence" value="ECO:0007669"/>
    <property type="project" value="InterPro"/>
</dbReference>
<keyword evidence="3" id="KW-0119">Carbohydrate metabolism</keyword>
<evidence type="ECO:0000259" key="5">
    <source>
        <dbReference type="SMART" id="SM01217"/>
    </source>
</evidence>
<feature type="domain" description="Fibronectin type III-like" evidence="5">
    <location>
        <begin position="653"/>
        <end position="722"/>
    </location>
</feature>
<evidence type="ECO:0000313" key="7">
    <source>
        <dbReference type="Proteomes" id="UP000184241"/>
    </source>
</evidence>
<dbReference type="Pfam" id="PF01915">
    <property type="entry name" value="Glyco_hydro_3_C"/>
    <property type="match status" value="1"/>
</dbReference>
<dbReference type="AlphaFoldDB" id="A0A1M6EFI4"/>
<sequence>MEKEKVLELLKQMTLEEKIYQLVQLDGSLYSENAAVTGPKAKLGMSDDVIRNMGSIYNVFGAEKLKKIQDEHLKNNRNKIPLLVCADIIYGYQTVLPIPLAFGGSWNTKLVKEGIEMVAKEAAVTGIHGVFSPMVDLVRDPRWGRVMESTGEDSYLNSIYAKIEVEGFQGNLDNEHVASCVKHFAAYGAPEGGREYNTVDMSERQLRQEYLPSYKAAVDAGCKMVMTSFNTVDGIPASGNEWLMRKLLRDEWGFKGVTVSDYAAIKELIYHGIAEDDFMAAKLGIEAGVDFDMKTSVYSNNLKELVEKNEIDVKLIDEAVLRILNLKNELGLFENPYRGASESLENEVIGSEEHKKIALKLAEESIVLLKNDNSVLPLQKDKKIALIGPYADETSLVGLWAFFADKANIKTLKTTMEDKIGENLLYSQGCDILSDLSMIEGFGFLSSKGLEKRDFEKDLEESLKVADDAEVIVLALGEHTLQSGEAGSRTELSLDKMQLKLLEELSKLNKPIVCVMFNGRPLVIDNILDKVDGLVEAWFPGTEGAVALANILFGEVNPSGKLTMSFPRNVGQIPVHYNEFKTGRPFIGSGHVGRFISKYIDSSNEPRYEFGYGLSYTDFEYDEIKLSSTTLKSNECIKASVLVKNVGQVKGKEVVQLYIQDVIGSVVRPVKELKGFEKIELEPNESKEVEFIISEKDLKFFGKDMNFAAEKGEFKVFIGASSKNVKESSFKYLG</sequence>
<dbReference type="PANTHER" id="PTHR42715:SF10">
    <property type="entry name" value="BETA-GLUCOSIDASE"/>
    <property type="match status" value="1"/>
</dbReference>
<dbReference type="PANTHER" id="PTHR42715">
    <property type="entry name" value="BETA-GLUCOSIDASE"/>
    <property type="match status" value="1"/>
</dbReference>
<gene>
    <name evidence="6" type="ORF">SAMN02745941_04434</name>
</gene>
<organism evidence="6 7">
    <name type="scientific">Clostridium intestinale DSM 6191</name>
    <dbReference type="NCBI Taxonomy" id="1121320"/>
    <lineage>
        <taxon>Bacteria</taxon>
        <taxon>Bacillati</taxon>
        <taxon>Bacillota</taxon>
        <taxon>Clostridia</taxon>
        <taxon>Eubacteriales</taxon>
        <taxon>Clostridiaceae</taxon>
        <taxon>Clostridium</taxon>
    </lineage>
</organism>
<evidence type="ECO:0000256" key="4">
    <source>
        <dbReference type="RuleBase" id="RU361161"/>
    </source>
</evidence>
<dbReference type="PROSITE" id="PS00775">
    <property type="entry name" value="GLYCOSYL_HYDROL_F3"/>
    <property type="match status" value="1"/>
</dbReference>
<dbReference type="GO" id="GO:0008422">
    <property type="term" value="F:beta-glucosidase activity"/>
    <property type="evidence" value="ECO:0007669"/>
    <property type="project" value="UniProtKB-ARBA"/>
</dbReference>
<dbReference type="InterPro" id="IPR050288">
    <property type="entry name" value="Cellulose_deg_GH3"/>
</dbReference>
<dbReference type="Gene3D" id="3.40.50.1700">
    <property type="entry name" value="Glycoside hydrolase family 3 C-terminal domain"/>
    <property type="match status" value="1"/>
</dbReference>